<accession>A0A7D5KPD7</accession>
<sequence>MEREGPDTYDEPGHDRATGIDDPVTDAEYGDQGYRPEDDIDPSEGDPFEYSMEDEYAVDADEFGPGNENYGTYCADDHEHAARQAQDEHPDEDLSSVYVTHVETGEAKRVELGSSDEDDGMLGDEFVENLEQNAEDPLLELLDEAPESNVTLTTCEAYMEAHDDQWTLLSVTDEGDSLFYLRDTEQAFSNVLNAARALAEYNQYPKERVGIVTVTLAVPYLQARNDEREDEESIVRSTVIDQLDGGVHPSIVTDFSIVERVDGVEFDAEDIEGNSFDVRTALDAIHRSPEPSGAGGDGPSLAPEPQDSVPDMLDIVTWHDGSSARKGEVVSIDLDGGEPTVMVDDYYTKASDRVLVSDIEDIETPEYKETPDHEVFN</sequence>
<proteinExistence type="predicted"/>
<name>A0A7D5KPD7_9EURY</name>
<evidence type="ECO:0000313" key="2">
    <source>
        <dbReference type="EMBL" id="QLG30155.1"/>
    </source>
</evidence>
<dbReference type="OrthoDB" id="205817at2157"/>
<feature type="region of interest" description="Disordered" evidence="1">
    <location>
        <begin position="286"/>
        <end position="309"/>
    </location>
</feature>
<dbReference type="Proteomes" id="UP000509750">
    <property type="component" value="Plasmid unnamed3"/>
</dbReference>
<protein>
    <submittedName>
        <fullName evidence="2">Uncharacterized protein</fullName>
    </submittedName>
</protein>
<gene>
    <name evidence="2" type="ORF">HUG10_21445</name>
</gene>
<reference evidence="2 3" key="1">
    <citation type="submission" date="2020-07" db="EMBL/GenBank/DDBJ databases">
        <title>Gai3-2, isolated from salt lake.</title>
        <authorList>
            <person name="Cui H."/>
            <person name="Shi X."/>
        </authorList>
    </citation>
    <scope>NUCLEOTIDE SEQUENCE [LARGE SCALE GENOMIC DNA]</scope>
    <source>
        <strain evidence="2 3">Gai3-2</strain>
        <plasmid evidence="2 3">unnamed3</plasmid>
    </source>
</reference>
<keyword evidence="3" id="KW-1185">Reference proteome</keyword>
<organism evidence="2 3">
    <name type="scientific">Halorarum halophilum</name>
    <dbReference type="NCBI Taxonomy" id="2743090"/>
    <lineage>
        <taxon>Archaea</taxon>
        <taxon>Methanobacteriati</taxon>
        <taxon>Methanobacteriota</taxon>
        <taxon>Stenosarchaea group</taxon>
        <taxon>Halobacteria</taxon>
        <taxon>Halobacteriales</taxon>
        <taxon>Haloferacaceae</taxon>
        <taxon>Halorarum</taxon>
    </lineage>
</organism>
<dbReference type="KEGG" id="halg:HUG10_21445"/>
<dbReference type="RefSeq" id="WP_179171729.1">
    <property type="nucleotide sequence ID" value="NZ_CP058532.1"/>
</dbReference>
<dbReference type="AlphaFoldDB" id="A0A7D5KPD7"/>
<dbReference type="GeneID" id="56031456"/>
<evidence type="ECO:0000313" key="3">
    <source>
        <dbReference type="Proteomes" id="UP000509750"/>
    </source>
</evidence>
<dbReference type="EMBL" id="CP058532">
    <property type="protein sequence ID" value="QLG30155.1"/>
    <property type="molecule type" value="Genomic_DNA"/>
</dbReference>
<geneLocation type="plasmid" evidence="2 3">
    <name>unnamed3</name>
</geneLocation>
<feature type="compositionally biased region" description="Acidic residues" evidence="1">
    <location>
        <begin position="38"/>
        <end position="62"/>
    </location>
</feature>
<feature type="compositionally biased region" description="Basic and acidic residues" evidence="1">
    <location>
        <begin position="75"/>
        <end position="88"/>
    </location>
</feature>
<keyword evidence="2" id="KW-0614">Plasmid</keyword>
<feature type="region of interest" description="Disordered" evidence="1">
    <location>
        <begin position="1"/>
        <end position="93"/>
    </location>
</feature>
<evidence type="ECO:0000256" key="1">
    <source>
        <dbReference type="SAM" id="MobiDB-lite"/>
    </source>
</evidence>
<feature type="compositionally biased region" description="Basic and acidic residues" evidence="1">
    <location>
        <begin position="1"/>
        <end position="19"/>
    </location>
</feature>